<dbReference type="GO" id="GO:0006508">
    <property type="term" value="P:proteolysis"/>
    <property type="evidence" value="ECO:0007669"/>
    <property type="project" value="UniProtKB-KW"/>
</dbReference>
<dbReference type="AlphaFoldDB" id="A0A511MXW2"/>
<evidence type="ECO:0000256" key="2">
    <source>
        <dbReference type="ARBA" id="ARBA00022670"/>
    </source>
</evidence>
<evidence type="ECO:0000256" key="6">
    <source>
        <dbReference type="ARBA" id="ARBA00023049"/>
    </source>
</evidence>
<evidence type="ECO:0000256" key="7">
    <source>
        <dbReference type="RuleBase" id="RU004447"/>
    </source>
</evidence>
<gene>
    <name evidence="12" type="ORF">DC3_10590</name>
</gene>
<dbReference type="PANTHER" id="PTHR43690">
    <property type="entry name" value="NARDILYSIN"/>
    <property type="match status" value="1"/>
</dbReference>
<evidence type="ECO:0000259" key="11">
    <source>
        <dbReference type="Pfam" id="PF05193"/>
    </source>
</evidence>
<dbReference type="Pfam" id="PF00675">
    <property type="entry name" value="Peptidase_M16"/>
    <property type="match status" value="1"/>
</dbReference>
<dbReference type="InterPro" id="IPR011765">
    <property type="entry name" value="Pept_M16_N"/>
</dbReference>
<organism evidence="12 13">
    <name type="scientific">Deinococcus cellulosilyticus (strain DSM 18568 / NBRC 106333 / KACC 11606 / 5516J-15)</name>
    <dbReference type="NCBI Taxonomy" id="1223518"/>
    <lineage>
        <taxon>Bacteria</taxon>
        <taxon>Thermotogati</taxon>
        <taxon>Deinococcota</taxon>
        <taxon>Deinococci</taxon>
        <taxon>Deinococcales</taxon>
        <taxon>Deinococcaceae</taxon>
        <taxon>Deinococcus</taxon>
    </lineage>
</organism>
<reference evidence="12 13" key="1">
    <citation type="submission" date="2019-07" db="EMBL/GenBank/DDBJ databases">
        <title>Whole genome shotgun sequence of Deinococcus cellulosilyticus NBRC 106333.</title>
        <authorList>
            <person name="Hosoyama A."/>
            <person name="Uohara A."/>
            <person name="Ohji S."/>
            <person name="Ichikawa N."/>
        </authorList>
    </citation>
    <scope>NUCLEOTIDE SEQUENCE [LARGE SCALE GENOMIC DNA]</scope>
    <source>
        <strain evidence="12 13">NBRC 106333</strain>
    </source>
</reference>
<dbReference type="OrthoDB" id="9811314at2"/>
<feature type="domain" description="Peptidase M16 N-terminal" evidence="10">
    <location>
        <begin position="49"/>
        <end position="198"/>
    </location>
</feature>
<dbReference type="PROSITE" id="PS00143">
    <property type="entry name" value="INSULINASE"/>
    <property type="match status" value="1"/>
</dbReference>
<name>A0A511MXW2_DEIC1</name>
<keyword evidence="13" id="KW-1185">Reference proteome</keyword>
<feature type="domain" description="Peptidase M16 C-terminal" evidence="11">
    <location>
        <begin position="207"/>
        <end position="382"/>
    </location>
</feature>
<feature type="region of interest" description="Disordered" evidence="8">
    <location>
        <begin position="98"/>
        <end position="120"/>
    </location>
</feature>
<proteinExistence type="inferred from homology"/>
<comment type="caution">
    <text evidence="12">The sequence shown here is derived from an EMBL/GenBank/DDBJ whole genome shotgun (WGS) entry which is preliminary data.</text>
</comment>
<keyword evidence="6" id="KW-0482">Metalloprotease</keyword>
<keyword evidence="3" id="KW-0479">Metal-binding</keyword>
<evidence type="ECO:0000256" key="5">
    <source>
        <dbReference type="ARBA" id="ARBA00022833"/>
    </source>
</evidence>
<dbReference type="Pfam" id="PF05193">
    <property type="entry name" value="Peptidase_M16_C"/>
    <property type="match status" value="2"/>
</dbReference>
<dbReference type="Gene3D" id="3.30.830.10">
    <property type="entry name" value="Metalloenzyme, LuxS/M16 peptidase-like"/>
    <property type="match status" value="4"/>
</dbReference>
<protein>
    <submittedName>
        <fullName evidence="12">Peptidase M16</fullName>
    </submittedName>
</protein>
<evidence type="ECO:0000256" key="4">
    <source>
        <dbReference type="ARBA" id="ARBA00022801"/>
    </source>
</evidence>
<dbReference type="InterPro" id="IPR007863">
    <property type="entry name" value="Peptidase_M16_C"/>
</dbReference>
<keyword evidence="5" id="KW-0862">Zinc</keyword>
<dbReference type="SUPFAM" id="SSF63411">
    <property type="entry name" value="LuxS/MPP-like metallohydrolase"/>
    <property type="match status" value="4"/>
</dbReference>
<accession>A0A511MXW2</accession>
<dbReference type="RefSeq" id="WP_146882881.1">
    <property type="nucleotide sequence ID" value="NZ_BJXB01000003.1"/>
</dbReference>
<evidence type="ECO:0000256" key="8">
    <source>
        <dbReference type="SAM" id="MobiDB-lite"/>
    </source>
</evidence>
<evidence type="ECO:0000313" key="13">
    <source>
        <dbReference type="Proteomes" id="UP000321306"/>
    </source>
</evidence>
<feature type="chain" id="PRO_5021737347" evidence="9">
    <location>
        <begin position="22"/>
        <end position="913"/>
    </location>
</feature>
<feature type="signal peptide" evidence="9">
    <location>
        <begin position="1"/>
        <end position="21"/>
    </location>
</feature>
<dbReference type="Proteomes" id="UP000321306">
    <property type="component" value="Unassembled WGS sequence"/>
</dbReference>
<keyword evidence="4" id="KW-0378">Hydrolase</keyword>
<dbReference type="GO" id="GO:0004222">
    <property type="term" value="F:metalloendopeptidase activity"/>
    <property type="evidence" value="ECO:0007669"/>
    <property type="project" value="InterPro"/>
</dbReference>
<dbReference type="InterPro" id="IPR001431">
    <property type="entry name" value="Pept_M16_Zn_BS"/>
</dbReference>
<evidence type="ECO:0000256" key="1">
    <source>
        <dbReference type="ARBA" id="ARBA00007261"/>
    </source>
</evidence>
<evidence type="ECO:0000256" key="9">
    <source>
        <dbReference type="SAM" id="SignalP"/>
    </source>
</evidence>
<comment type="similarity">
    <text evidence="1 7">Belongs to the peptidase M16 family.</text>
</comment>
<evidence type="ECO:0000259" key="10">
    <source>
        <dbReference type="Pfam" id="PF00675"/>
    </source>
</evidence>
<sequence length="913" mass="100956">MKRTTTVWITLGLLLASTATAQDLGVPGATHVTTLEGVSEYRLDNGLKVLLFPDESKQSFTFNVMYKVGSVQESYGETGMAHLLEHMMFKGTPSRPKLTDEFTARGAGAGGDANATTSPDRTSYYETLAYTEDNLRWAIEMEADRMVNSKIASEDLPTERTVVRNELEAGENNPIGVLLRQTQAAAFNWHNYGKSTIGIRSDLENVPLQNIVNFYKTYYQPDNAMAVLSGKFDQKAALELIVKSFGSIPKPTRTLPRDYTVEPAQDGERNITVERLGEIQVFISTYHIPAATHPDLPALDLLTSIISNQPSGLLYRNLVESKKALEAGAQISLSKYPDVLMAYVVTDRETSLEEPRNLLLKSLEEYSKTPPSEEELARIKAQAETYYDSLLADAQSVGTTLSEYEAIGDWKLFFWYRDALQKVSVQDIQRVAGKYLKSINRTTGTLKPLSSKPERVEVPAAPSAQDVLKDYQGRAAVQSGEILGTDPIEIEKRVVRGQLSETQKFALLSKKTRGDKVYATIQLHWGDASTLRGRVDAGSFVPELLLKGSDKYTRQQIQDRLTALKTVVSISGSASGLTLSLESDKTHYQEALQFLSEVIRTPTFPEKDFEELKANAIAGLRNSKPEPSTQIGDYLGKLLMPKDAQPGDLFYSETTDETIASIQKLTLQEVKNFYRDFYGASNLDAALLGEVSEDAAKAVLTSFASDWKTPVSYTKIAAPFVATTSTNHSINTPDKPNALFRVMGTFNLSRNDPDAPALTLANYMFGGGFLSSRLINRLRQTEGISYSANSSVSLPLDSQNARFSAGAIFNPSNAKLAEQAFFEELNRVLKDGFTQEELDTARSSYLQSESVGLTDDASLVGVLLSQTVNDRTFQKTAEFYEAIKNLTLEQVNAAFRKYIKPENLIFVRAGEFE</sequence>
<dbReference type="EMBL" id="BJXB01000003">
    <property type="protein sequence ID" value="GEM45424.1"/>
    <property type="molecule type" value="Genomic_DNA"/>
</dbReference>
<keyword evidence="9" id="KW-0732">Signal</keyword>
<dbReference type="InterPro" id="IPR011249">
    <property type="entry name" value="Metalloenz_LuxS/M16"/>
</dbReference>
<dbReference type="GO" id="GO:0046872">
    <property type="term" value="F:metal ion binding"/>
    <property type="evidence" value="ECO:0007669"/>
    <property type="project" value="UniProtKB-KW"/>
</dbReference>
<keyword evidence="2" id="KW-0645">Protease</keyword>
<evidence type="ECO:0000256" key="3">
    <source>
        <dbReference type="ARBA" id="ARBA00022723"/>
    </source>
</evidence>
<evidence type="ECO:0000313" key="12">
    <source>
        <dbReference type="EMBL" id="GEM45424.1"/>
    </source>
</evidence>
<dbReference type="InterPro" id="IPR050626">
    <property type="entry name" value="Peptidase_M16"/>
</dbReference>
<dbReference type="PANTHER" id="PTHR43690:SF17">
    <property type="entry name" value="PROTEIN YHJJ"/>
    <property type="match status" value="1"/>
</dbReference>
<feature type="domain" description="Peptidase M16 C-terminal" evidence="11">
    <location>
        <begin position="664"/>
        <end position="844"/>
    </location>
</feature>